<organism evidence="3 4">
    <name type="scientific">Neolewinella lacunae</name>
    <dbReference type="NCBI Taxonomy" id="1517758"/>
    <lineage>
        <taxon>Bacteria</taxon>
        <taxon>Pseudomonadati</taxon>
        <taxon>Bacteroidota</taxon>
        <taxon>Saprospiria</taxon>
        <taxon>Saprospirales</taxon>
        <taxon>Lewinellaceae</taxon>
        <taxon>Neolewinella</taxon>
    </lineage>
</organism>
<dbReference type="PANTHER" id="PTHR13939:SF0">
    <property type="entry name" value="NMN AMIDOHYDROLASE-LIKE PROTEIN YFAY"/>
    <property type="match status" value="1"/>
</dbReference>
<dbReference type="PIRSF" id="PIRSF006728">
    <property type="entry name" value="CinA"/>
    <property type="match status" value="1"/>
</dbReference>
<comment type="caution">
    <text evidence="3">The sequence shown here is derived from an EMBL/GenBank/DDBJ whole genome shotgun (WGS) entry which is preliminary data.</text>
</comment>
<dbReference type="Gene3D" id="3.90.950.20">
    <property type="entry name" value="CinA-like"/>
    <property type="match status" value="1"/>
</dbReference>
<dbReference type="InterPro" id="IPR041424">
    <property type="entry name" value="CinA_KH"/>
</dbReference>
<dbReference type="NCBIfam" id="TIGR00177">
    <property type="entry name" value="molyb_syn"/>
    <property type="match status" value="1"/>
</dbReference>
<dbReference type="NCBIfam" id="TIGR00199">
    <property type="entry name" value="PncC_domain"/>
    <property type="match status" value="1"/>
</dbReference>
<dbReference type="HAMAP" id="MF_00226_B">
    <property type="entry name" value="CinA_B"/>
    <property type="match status" value="1"/>
</dbReference>
<dbReference type="Pfam" id="PF00994">
    <property type="entry name" value="MoCF_biosynth"/>
    <property type="match status" value="1"/>
</dbReference>
<gene>
    <name evidence="3" type="ORF">H9S92_09345</name>
</gene>
<dbReference type="NCBIfam" id="NF001813">
    <property type="entry name" value="PRK00549.1"/>
    <property type="match status" value="1"/>
</dbReference>
<dbReference type="Proteomes" id="UP000650081">
    <property type="component" value="Unassembled WGS sequence"/>
</dbReference>
<accession>A0A923PHW0</accession>
<dbReference type="SUPFAM" id="SSF53218">
    <property type="entry name" value="Molybdenum cofactor biosynthesis proteins"/>
    <property type="match status" value="1"/>
</dbReference>
<dbReference type="InterPro" id="IPR008136">
    <property type="entry name" value="CinA_C"/>
</dbReference>
<dbReference type="Pfam" id="PF18146">
    <property type="entry name" value="CinA_KH"/>
    <property type="match status" value="1"/>
</dbReference>
<name>A0A923PHW0_9BACT</name>
<dbReference type="Pfam" id="PF02464">
    <property type="entry name" value="CinA"/>
    <property type="match status" value="1"/>
</dbReference>
<keyword evidence="4" id="KW-1185">Reference proteome</keyword>
<evidence type="ECO:0000313" key="3">
    <source>
        <dbReference type="EMBL" id="MBC6994367.1"/>
    </source>
</evidence>
<dbReference type="EMBL" id="JACSIT010000098">
    <property type="protein sequence ID" value="MBC6994367.1"/>
    <property type="molecule type" value="Genomic_DNA"/>
</dbReference>
<reference evidence="3" key="1">
    <citation type="submission" date="2020-08" db="EMBL/GenBank/DDBJ databases">
        <title>Lewinella bacteria from marine environments.</title>
        <authorList>
            <person name="Zhong Y."/>
        </authorList>
    </citation>
    <scope>NUCLEOTIDE SEQUENCE</scope>
    <source>
        <strain evidence="3">KCTC 42187</strain>
    </source>
</reference>
<sequence length="450" mass="48169">MSWLAPLLILTPPLGGPGGSTCGRAPLTPPYLKNPLFLKAYILTVGDEILIGQVTDTNATFMAAALNEAGYEVVEHLSVADSREGIMNGLARALESADVVLMTGGLGPTKDDITKKVLADYFETDLVFHAETWDRLQAFYRQFGREAAPHHREQCELPASATILTNLRGTAPGMWLERDGKVVISMPGVPYEMRKLVRDEALPRLAEYNQDDVLQRSLTILTAGAGESVIAEQIAPVEDSMPEHMSLAYLPDLGTVRLRITTRGTDEARLQAELTDVREQIEAIIGELIYGYGPKNLAQCVGERLLAAGKTVVTAESCTGGMISSMITANAGSSAYFLGGVVSYSNPLKQSLLGVKAATLKKHGAVSEATVREMAEGARKKLGADYAMAASGIAGPDGGTPEKPVGTIWIAVAGPEGTQTQLLQAGKDRKRNIIYTAHQALNLLRRVVKA</sequence>
<evidence type="ECO:0000259" key="2">
    <source>
        <dbReference type="SMART" id="SM00852"/>
    </source>
</evidence>
<dbReference type="InterPro" id="IPR008135">
    <property type="entry name" value="Competence-induced_CinA"/>
</dbReference>
<dbReference type="Gene3D" id="3.30.70.2860">
    <property type="match status" value="1"/>
</dbReference>
<dbReference type="InterPro" id="IPR036653">
    <property type="entry name" value="CinA-like_C"/>
</dbReference>
<evidence type="ECO:0000313" key="4">
    <source>
        <dbReference type="Proteomes" id="UP000650081"/>
    </source>
</evidence>
<dbReference type="SMART" id="SM00852">
    <property type="entry name" value="MoCF_biosynth"/>
    <property type="match status" value="1"/>
</dbReference>
<dbReference type="SUPFAM" id="SSF142433">
    <property type="entry name" value="CinA-like"/>
    <property type="match status" value="1"/>
</dbReference>
<dbReference type="Gene3D" id="3.40.980.10">
    <property type="entry name" value="MoaB/Mog-like domain"/>
    <property type="match status" value="1"/>
</dbReference>
<protein>
    <recommendedName>
        <fullName evidence="1">CinA-like protein</fullName>
    </recommendedName>
</protein>
<dbReference type="AlphaFoldDB" id="A0A923PHW0"/>
<dbReference type="NCBIfam" id="TIGR00200">
    <property type="entry name" value="cinA_nterm"/>
    <property type="match status" value="1"/>
</dbReference>
<dbReference type="CDD" id="cd00885">
    <property type="entry name" value="cinA"/>
    <property type="match status" value="1"/>
</dbReference>
<evidence type="ECO:0000256" key="1">
    <source>
        <dbReference type="HAMAP-Rule" id="MF_00226"/>
    </source>
</evidence>
<dbReference type="InterPro" id="IPR036425">
    <property type="entry name" value="MoaB/Mog-like_dom_sf"/>
</dbReference>
<comment type="similarity">
    <text evidence="1">Belongs to the CinA family.</text>
</comment>
<feature type="domain" description="MoaB/Mog" evidence="2">
    <location>
        <begin position="41"/>
        <end position="208"/>
    </location>
</feature>
<proteinExistence type="inferred from homology"/>
<dbReference type="PANTHER" id="PTHR13939">
    <property type="entry name" value="NICOTINAMIDE-NUCLEOTIDE AMIDOHYDROLASE PNCC"/>
    <property type="match status" value="1"/>
</dbReference>
<dbReference type="InterPro" id="IPR050101">
    <property type="entry name" value="CinA"/>
</dbReference>
<dbReference type="InterPro" id="IPR001453">
    <property type="entry name" value="MoaB/Mog_dom"/>
</dbReference>